<comment type="caution">
    <text evidence="2">The sequence shown here is derived from an EMBL/GenBank/DDBJ whole genome shotgun (WGS) entry which is preliminary data.</text>
</comment>
<name>A0A2S9WSM0_9FLAO</name>
<reference evidence="2 3" key="1">
    <citation type="submission" date="2016-11" db="EMBL/GenBank/DDBJ databases">
        <title>Trade-off between light-utilization and light-protection in marine flavobacteria.</title>
        <authorList>
            <person name="Kumagai Y."/>
        </authorList>
    </citation>
    <scope>NUCLEOTIDE SEQUENCE [LARGE SCALE GENOMIC DNA]</scope>
    <source>
        <strain evidence="2 3">JCM 17109</strain>
    </source>
</reference>
<dbReference type="EMBL" id="MQUC01000003">
    <property type="protein sequence ID" value="PRP66439.1"/>
    <property type="molecule type" value="Genomic_DNA"/>
</dbReference>
<dbReference type="AlphaFoldDB" id="A0A2S9WSM0"/>
<dbReference type="RefSeq" id="WP_146126710.1">
    <property type="nucleotide sequence ID" value="NZ_MQUC01000003.1"/>
</dbReference>
<dbReference type="Gene3D" id="3.10.450.360">
    <property type="match status" value="1"/>
</dbReference>
<accession>A0A2S9WSM0</accession>
<gene>
    <name evidence="2" type="ORF">BST86_04700</name>
</gene>
<evidence type="ECO:0000259" key="1">
    <source>
        <dbReference type="Pfam" id="PF11396"/>
    </source>
</evidence>
<dbReference type="Pfam" id="PF11396">
    <property type="entry name" value="PepSY_like"/>
    <property type="match status" value="1"/>
</dbReference>
<organism evidence="2 3">
    <name type="scientific">Nonlabens agnitus</name>
    <dbReference type="NCBI Taxonomy" id="870484"/>
    <lineage>
        <taxon>Bacteria</taxon>
        <taxon>Pseudomonadati</taxon>
        <taxon>Bacteroidota</taxon>
        <taxon>Flavobacteriia</taxon>
        <taxon>Flavobacteriales</taxon>
        <taxon>Flavobacteriaceae</taxon>
        <taxon>Nonlabens</taxon>
    </lineage>
</organism>
<dbReference type="Proteomes" id="UP000239532">
    <property type="component" value="Unassembled WGS sequence"/>
</dbReference>
<protein>
    <recommendedName>
        <fullName evidence="1">Putative beta-lactamase-inhibitor-like PepSY-like domain-containing protein</fullName>
    </recommendedName>
</protein>
<dbReference type="InterPro" id="IPR021533">
    <property type="entry name" value="PepSY-like"/>
</dbReference>
<dbReference type="OrthoDB" id="1138938at2"/>
<feature type="domain" description="Putative beta-lactamase-inhibitor-like PepSY-like" evidence="1">
    <location>
        <begin position="65"/>
        <end position="137"/>
    </location>
</feature>
<keyword evidence="3" id="KW-1185">Reference proteome</keyword>
<evidence type="ECO:0000313" key="3">
    <source>
        <dbReference type="Proteomes" id="UP000239532"/>
    </source>
</evidence>
<sequence>MKIRVILILGWLMLAVGCIESRQIKVPQSVVATFVNKYPTQENPQWIKDENGLWEAQFESKGETLRAGFQQNGLWVETEYSVNIDNLPAAVVNAVNQNHETKKIVSAELVHHYNKGIFYDLEIQTIDSTLKVEYRKNGMRL</sequence>
<dbReference type="SUPFAM" id="SSF160574">
    <property type="entry name" value="BT0923-like"/>
    <property type="match status" value="1"/>
</dbReference>
<evidence type="ECO:0000313" key="2">
    <source>
        <dbReference type="EMBL" id="PRP66439.1"/>
    </source>
</evidence>
<dbReference type="PROSITE" id="PS51257">
    <property type="entry name" value="PROKAR_LIPOPROTEIN"/>
    <property type="match status" value="1"/>
</dbReference>
<proteinExistence type="predicted"/>